<dbReference type="Gene3D" id="2.60.40.1110">
    <property type="match status" value="1"/>
</dbReference>
<dbReference type="PROSITE" id="PS51181">
    <property type="entry name" value="PPASE_TENSIN"/>
    <property type="match status" value="1"/>
</dbReference>
<sequence>MNENNNKNSASSSGSEINILNNNLASNIQHSLSGSALEFNKNNLFGDGLQFVKITERIFAILFHSGSDAIYRNNIKAISERLKKTFLDKYKIFNLSQKRSDLGRANQQGNVLEFGWPEPLAPPLDRLCSICKQLENHLNCSKENVAVIHCKGGIYRAGIVIAAFMNYTNICAGEENLPDRFSMKLFTEKYMEINTQPSHKRYVNYFINLLTGTTKVYPSPIFLLHISLSKLFPGQTVKLKLYERMKPIWSSGKIILKEYTLIEMPGNKQSLRGDVLLKCYQSTTIINNNINEKQLLFQCQFNTCAIGIECFNIPKIFFTKMELDCLNNSSSIDNKACLELAFELSREPRRSSSTPRRGKSSSPRSYQQLSGGDFSRADSYENFERAEDERSLSLPIGINSQNLLNEDNYQKLNDEIKLLVADQPILQENLIEKNSSKNNLNKQQTQDGADSGIGSDSPKVAVSQSILLNGLQQQIVEENNEREQQKSDLEFNKITTNMPPPVPPKSSSVYKHIPLTVNDGKDVNQELNNQNQHYSPKKHSEIMDGEGEEENDPMRSAFEDSTIGRDHSVLPPGARSSSRRHSPHASIEKGRITKKEPSQSTTEP</sequence>
<dbReference type="PANTHER" id="PTHR45734">
    <property type="entry name" value="TENSIN"/>
    <property type="match status" value="1"/>
</dbReference>
<accession>A0A914MUA7</accession>
<proteinExistence type="predicted"/>
<dbReference type="InterPro" id="IPR014020">
    <property type="entry name" value="Tensin_C2-dom"/>
</dbReference>
<dbReference type="InterPro" id="IPR029021">
    <property type="entry name" value="Prot-tyrosine_phosphatase-like"/>
</dbReference>
<evidence type="ECO:0000313" key="5">
    <source>
        <dbReference type="WBParaSite" id="Minc3s02509g30386"/>
    </source>
</evidence>
<dbReference type="WBParaSite" id="Minc3s02509g30386">
    <property type="protein sequence ID" value="Minc3s02509g30386"/>
    <property type="gene ID" value="Minc3s02509g30386"/>
</dbReference>
<dbReference type="InterPro" id="IPR029023">
    <property type="entry name" value="Tensin_phosphatase"/>
</dbReference>
<dbReference type="AlphaFoldDB" id="A0A914MUA7"/>
<protein>
    <submittedName>
        <fullName evidence="5">Phosphatidylinositol-3,4,5-trisphosphate 3-phosphatase</fullName>
    </submittedName>
</protein>
<feature type="region of interest" description="Disordered" evidence="1">
    <location>
        <begin position="348"/>
        <end position="378"/>
    </location>
</feature>
<dbReference type="SUPFAM" id="SSF49562">
    <property type="entry name" value="C2 domain (Calcium/lipid-binding domain, CaLB)"/>
    <property type="match status" value="1"/>
</dbReference>
<reference evidence="5" key="1">
    <citation type="submission" date="2022-11" db="UniProtKB">
        <authorList>
            <consortium name="WormBaseParasite"/>
        </authorList>
    </citation>
    <scope>IDENTIFICATION</scope>
</reference>
<evidence type="ECO:0000313" key="4">
    <source>
        <dbReference type="Proteomes" id="UP000887563"/>
    </source>
</evidence>
<feature type="region of interest" description="Disordered" evidence="1">
    <location>
        <begin position="436"/>
        <end position="458"/>
    </location>
</feature>
<dbReference type="SMART" id="SM01326">
    <property type="entry name" value="PTEN_C2"/>
    <property type="match status" value="1"/>
</dbReference>
<evidence type="ECO:0000256" key="1">
    <source>
        <dbReference type="SAM" id="MobiDB-lite"/>
    </source>
</evidence>
<keyword evidence="4" id="KW-1185">Reference proteome</keyword>
<feature type="compositionally biased region" description="Basic and acidic residues" evidence="1">
    <location>
        <begin position="586"/>
        <end position="597"/>
    </location>
</feature>
<feature type="region of interest" description="Disordered" evidence="1">
    <location>
        <begin position="491"/>
        <end position="510"/>
    </location>
</feature>
<name>A0A914MUA7_MELIC</name>
<organism evidence="4 5">
    <name type="scientific">Meloidogyne incognita</name>
    <name type="common">Southern root-knot nematode worm</name>
    <name type="synonym">Oxyuris incognita</name>
    <dbReference type="NCBI Taxonomy" id="6306"/>
    <lineage>
        <taxon>Eukaryota</taxon>
        <taxon>Metazoa</taxon>
        <taxon>Ecdysozoa</taxon>
        <taxon>Nematoda</taxon>
        <taxon>Chromadorea</taxon>
        <taxon>Rhabditida</taxon>
        <taxon>Tylenchina</taxon>
        <taxon>Tylenchomorpha</taxon>
        <taxon>Tylenchoidea</taxon>
        <taxon>Meloidogynidae</taxon>
        <taxon>Meloidogyninae</taxon>
        <taxon>Meloidogyne</taxon>
        <taxon>Meloidogyne incognita group</taxon>
    </lineage>
</organism>
<feature type="domain" description="Phosphatase tensin-type" evidence="2">
    <location>
        <begin position="40"/>
        <end position="213"/>
    </location>
</feature>
<dbReference type="SUPFAM" id="SSF52799">
    <property type="entry name" value="(Phosphotyrosine protein) phosphatases II"/>
    <property type="match status" value="1"/>
</dbReference>
<evidence type="ECO:0000259" key="2">
    <source>
        <dbReference type="PROSITE" id="PS51181"/>
    </source>
</evidence>
<feature type="compositionally biased region" description="Polar residues" evidence="1">
    <location>
        <begin position="525"/>
        <end position="534"/>
    </location>
</feature>
<dbReference type="Pfam" id="PF10409">
    <property type="entry name" value="PTEN_C2"/>
    <property type="match status" value="1"/>
</dbReference>
<evidence type="ECO:0000259" key="3">
    <source>
        <dbReference type="PROSITE" id="PS51182"/>
    </source>
</evidence>
<dbReference type="GO" id="GO:0005925">
    <property type="term" value="C:focal adhesion"/>
    <property type="evidence" value="ECO:0007669"/>
    <property type="project" value="TreeGrafter"/>
</dbReference>
<feature type="region of interest" description="Disordered" evidence="1">
    <location>
        <begin position="520"/>
        <end position="604"/>
    </location>
</feature>
<dbReference type="Gene3D" id="3.90.190.10">
    <property type="entry name" value="Protein tyrosine phosphatase superfamily"/>
    <property type="match status" value="1"/>
</dbReference>
<feature type="domain" description="C2 tensin-type" evidence="3">
    <location>
        <begin position="218"/>
        <end position="345"/>
    </location>
</feature>
<dbReference type="PROSITE" id="PS51182">
    <property type="entry name" value="C2_TENSIN"/>
    <property type="match status" value="1"/>
</dbReference>
<dbReference type="Proteomes" id="UP000887563">
    <property type="component" value="Unplaced"/>
</dbReference>
<feature type="compositionally biased region" description="Low complexity" evidence="1">
    <location>
        <begin position="351"/>
        <end position="365"/>
    </location>
</feature>
<dbReference type="InterPro" id="IPR051484">
    <property type="entry name" value="Tensin_PTEN_phosphatase"/>
</dbReference>
<dbReference type="InterPro" id="IPR035892">
    <property type="entry name" value="C2_domain_sf"/>
</dbReference>
<dbReference type="PANTHER" id="PTHR45734:SF10">
    <property type="entry name" value="BLISTERY, ISOFORM A"/>
    <property type="match status" value="1"/>
</dbReference>